<sequence>MITDDRKITGDKYVITLPQAWRQAHGLTPDDYVTTMFREDKSSPMVVIPKGAELDELSMKLIVALIDGPSASEAKELSLRLSSLASLLDRIAAVAA</sequence>
<accession>X1JKE6</accession>
<dbReference type="AlphaFoldDB" id="X1JKE6"/>
<name>X1JKE6_9ZZZZ</name>
<dbReference type="SUPFAM" id="SSF89447">
    <property type="entry name" value="AbrB/MazE/MraZ-like"/>
    <property type="match status" value="1"/>
</dbReference>
<dbReference type="GO" id="GO:0003677">
    <property type="term" value="F:DNA binding"/>
    <property type="evidence" value="ECO:0007669"/>
    <property type="project" value="InterPro"/>
</dbReference>
<evidence type="ECO:0000313" key="2">
    <source>
        <dbReference type="EMBL" id="GAH78759.1"/>
    </source>
</evidence>
<organism evidence="2">
    <name type="scientific">marine sediment metagenome</name>
    <dbReference type="NCBI Taxonomy" id="412755"/>
    <lineage>
        <taxon>unclassified sequences</taxon>
        <taxon>metagenomes</taxon>
        <taxon>ecological metagenomes</taxon>
    </lineage>
</organism>
<comment type="caution">
    <text evidence="2">The sequence shown here is derived from an EMBL/GenBank/DDBJ whole genome shotgun (WGS) entry which is preliminary data.</text>
</comment>
<protein>
    <recommendedName>
        <fullName evidence="1">SpoVT-AbrB domain-containing protein</fullName>
    </recommendedName>
</protein>
<reference evidence="2" key="1">
    <citation type="journal article" date="2014" name="Front. Microbiol.">
        <title>High frequency of phylogenetically diverse reductive dehalogenase-homologous genes in deep subseafloor sedimentary metagenomes.</title>
        <authorList>
            <person name="Kawai M."/>
            <person name="Futagami T."/>
            <person name="Toyoda A."/>
            <person name="Takaki Y."/>
            <person name="Nishi S."/>
            <person name="Hori S."/>
            <person name="Arai W."/>
            <person name="Tsubouchi T."/>
            <person name="Morono Y."/>
            <person name="Uchiyama I."/>
            <person name="Ito T."/>
            <person name="Fujiyama A."/>
            <person name="Inagaki F."/>
            <person name="Takami H."/>
        </authorList>
    </citation>
    <scope>NUCLEOTIDE SEQUENCE</scope>
    <source>
        <strain evidence="2">Expedition CK06-06</strain>
    </source>
</reference>
<evidence type="ECO:0000259" key="1">
    <source>
        <dbReference type="SMART" id="SM00966"/>
    </source>
</evidence>
<dbReference type="SMART" id="SM00966">
    <property type="entry name" value="SpoVT_AbrB"/>
    <property type="match status" value="1"/>
</dbReference>
<feature type="domain" description="SpoVT-AbrB" evidence="1">
    <location>
        <begin position="7"/>
        <end position="55"/>
    </location>
</feature>
<gene>
    <name evidence="2" type="ORF">S03H2_62661</name>
</gene>
<dbReference type="InterPro" id="IPR007159">
    <property type="entry name" value="SpoVT-AbrB_dom"/>
</dbReference>
<dbReference type="InterPro" id="IPR037914">
    <property type="entry name" value="SpoVT-AbrB_sf"/>
</dbReference>
<dbReference type="Pfam" id="PF04014">
    <property type="entry name" value="MazE_antitoxin"/>
    <property type="match status" value="1"/>
</dbReference>
<proteinExistence type="predicted"/>
<dbReference type="EMBL" id="BARU01040543">
    <property type="protein sequence ID" value="GAH78759.1"/>
    <property type="molecule type" value="Genomic_DNA"/>
</dbReference>